<feature type="transmembrane region" description="Helical" evidence="1">
    <location>
        <begin position="70"/>
        <end position="90"/>
    </location>
</feature>
<feature type="transmembrane region" description="Helical" evidence="1">
    <location>
        <begin position="12"/>
        <end position="29"/>
    </location>
</feature>
<gene>
    <name evidence="2" type="ORF">GKZ89_11390</name>
</gene>
<dbReference type="RefSeq" id="WP_155112538.1">
    <property type="nucleotide sequence ID" value="NZ_WMIB01000010.1"/>
</dbReference>
<feature type="transmembrane region" description="Helical" evidence="1">
    <location>
        <begin position="193"/>
        <end position="214"/>
    </location>
</feature>
<keyword evidence="1" id="KW-1133">Transmembrane helix</keyword>
<dbReference type="AlphaFoldDB" id="A0A7X2S695"/>
<organism evidence="2 3">
    <name type="scientific">Metabacillus mangrovi</name>
    <dbReference type="NCBI Taxonomy" id="1491830"/>
    <lineage>
        <taxon>Bacteria</taxon>
        <taxon>Bacillati</taxon>
        <taxon>Bacillota</taxon>
        <taxon>Bacilli</taxon>
        <taxon>Bacillales</taxon>
        <taxon>Bacillaceae</taxon>
        <taxon>Metabacillus</taxon>
    </lineage>
</organism>
<evidence type="ECO:0000313" key="3">
    <source>
        <dbReference type="Proteomes" id="UP000434639"/>
    </source>
</evidence>
<dbReference type="Proteomes" id="UP000434639">
    <property type="component" value="Unassembled WGS sequence"/>
</dbReference>
<keyword evidence="1" id="KW-0812">Transmembrane</keyword>
<accession>A0A7X2S695</accession>
<feature type="transmembrane region" description="Helical" evidence="1">
    <location>
        <begin position="96"/>
        <end position="116"/>
    </location>
</feature>
<reference evidence="2 3" key="1">
    <citation type="journal article" date="2017" name="Int. J. Syst. Evol. Microbiol.">
        <title>Bacillus mangrovi sp. nov., isolated from a sediment sample from a mangrove forest.</title>
        <authorList>
            <person name="Gupta V."/>
            <person name="Singh P.K."/>
            <person name="Korpole S."/>
            <person name="Tanuku N.R.S."/>
            <person name="Pinnaka A.K."/>
        </authorList>
    </citation>
    <scope>NUCLEOTIDE SEQUENCE [LARGE SCALE GENOMIC DNA]</scope>
    <source>
        <strain evidence="2 3">KCTC 33872</strain>
    </source>
</reference>
<keyword evidence="3" id="KW-1185">Reference proteome</keyword>
<evidence type="ECO:0000256" key="1">
    <source>
        <dbReference type="SAM" id="Phobius"/>
    </source>
</evidence>
<evidence type="ECO:0008006" key="4">
    <source>
        <dbReference type="Google" id="ProtNLM"/>
    </source>
</evidence>
<evidence type="ECO:0000313" key="2">
    <source>
        <dbReference type="EMBL" id="MTH54011.1"/>
    </source>
</evidence>
<feature type="transmembrane region" description="Helical" evidence="1">
    <location>
        <begin position="220"/>
        <end position="240"/>
    </location>
</feature>
<comment type="caution">
    <text evidence="2">The sequence shown here is derived from an EMBL/GenBank/DDBJ whole genome shotgun (WGS) entry which is preliminary data.</text>
</comment>
<protein>
    <recommendedName>
        <fullName evidence="4">Beta-carotene 15,15'-monooxygenase</fullName>
    </recommendedName>
</protein>
<proteinExistence type="predicted"/>
<sequence length="349" mass="39828">MTAMRLSQPKWGWFLIVTTLILCSNTLVYRIPNFIPHSPQVAFGTLLDCLLVIPALAYFLIIRKRYPIKVIVPIILAGLVASWFIIPAAYQENMESIYYAVLAGEAALIALELYILSKLAIKLPGAIRTINDKQHIPFLPKLDMALSVFGESNRIAAIFASEIAMFRYSLFTWRKQPPASDLYFTTHKRTSFIAFYVMLIHAIVIESIGFHFLLHSWSPVLSIAMLLINAYTILFFLAEIQAVRLEPIRLTEDTLYIQMGLTKRIDVPYSEIRSVAYYDKKIHGTQKEAFDGIPADFVKEEPEIVIEFYNPVTVRKIYGFTGQVTAAHIRPDHQDKFYEALKKKLGTVE</sequence>
<feature type="transmembrane region" description="Helical" evidence="1">
    <location>
        <begin position="41"/>
        <end position="61"/>
    </location>
</feature>
<dbReference type="EMBL" id="WMIB01000010">
    <property type="protein sequence ID" value="MTH54011.1"/>
    <property type="molecule type" value="Genomic_DNA"/>
</dbReference>
<keyword evidence="1" id="KW-0472">Membrane</keyword>
<name>A0A7X2S695_9BACI</name>
<dbReference type="OrthoDB" id="875405at2"/>